<gene>
    <name evidence="8" type="ORF">HD842_000880</name>
</gene>
<feature type="domain" description="ATP-grasp" evidence="6">
    <location>
        <begin position="505"/>
        <end position="541"/>
    </location>
</feature>
<dbReference type="FunFam" id="3.30.1490.20:FF:000020">
    <property type="entry name" value="Protein lysine acetyltransferase"/>
    <property type="match status" value="1"/>
</dbReference>
<dbReference type="Gene3D" id="3.30.1490.20">
    <property type="entry name" value="ATP-grasp fold, A domain"/>
    <property type="match status" value="1"/>
</dbReference>
<evidence type="ECO:0000256" key="3">
    <source>
        <dbReference type="ARBA" id="ARBA00022840"/>
    </source>
</evidence>
<dbReference type="Gene3D" id="3.40.50.261">
    <property type="entry name" value="Succinyl-CoA synthetase domains"/>
    <property type="match status" value="2"/>
</dbReference>
<dbReference type="Gene3D" id="3.30.470.20">
    <property type="entry name" value="ATP-grasp fold, B domain"/>
    <property type="match status" value="1"/>
</dbReference>
<keyword evidence="1" id="KW-0436">Ligase</keyword>
<dbReference type="InterPro" id="IPR016102">
    <property type="entry name" value="Succinyl-CoA_synth-like"/>
</dbReference>
<dbReference type="GO" id="GO:0005524">
    <property type="term" value="F:ATP binding"/>
    <property type="evidence" value="ECO:0007669"/>
    <property type="project" value="UniProtKB-UniRule"/>
</dbReference>
<evidence type="ECO:0000256" key="2">
    <source>
        <dbReference type="ARBA" id="ARBA00022741"/>
    </source>
</evidence>
<dbReference type="SUPFAM" id="SSF52210">
    <property type="entry name" value="Succinyl-CoA synthetase domains"/>
    <property type="match status" value="2"/>
</dbReference>
<dbReference type="InterPro" id="IPR013815">
    <property type="entry name" value="ATP_grasp_subdomain_1"/>
</dbReference>
<keyword evidence="3 5" id="KW-0067">ATP-binding</keyword>
<dbReference type="InterPro" id="IPR051538">
    <property type="entry name" value="Acyl-CoA_Synth/Transferase"/>
</dbReference>
<dbReference type="Gene3D" id="3.40.630.30">
    <property type="match status" value="1"/>
</dbReference>
<dbReference type="RefSeq" id="WP_183551444.1">
    <property type="nucleotide sequence ID" value="NZ_JACHBX010000001.1"/>
</dbReference>
<dbReference type="SUPFAM" id="SSF56059">
    <property type="entry name" value="Glutathione synthetase ATP-binding domain-like"/>
    <property type="match status" value="1"/>
</dbReference>
<keyword evidence="8" id="KW-0808">Transferase</keyword>
<dbReference type="PANTHER" id="PTHR43334:SF1">
    <property type="entry name" value="3-HYDROXYPROPIONATE--COA LIGASE [ADP-FORMING]"/>
    <property type="match status" value="1"/>
</dbReference>
<evidence type="ECO:0000259" key="7">
    <source>
        <dbReference type="PROSITE" id="PS51186"/>
    </source>
</evidence>
<dbReference type="AlphaFoldDB" id="A0A7W9WXS3"/>
<evidence type="ECO:0000313" key="9">
    <source>
        <dbReference type="Proteomes" id="UP000540787"/>
    </source>
</evidence>
<dbReference type="InterPro" id="IPR016181">
    <property type="entry name" value="Acyl_CoA_acyltransferase"/>
</dbReference>
<dbReference type="GO" id="GO:0016874">
    <property type="term" value="F:ligase activity"/>
    <property type="evidence" value="ECO:0007669"/>
    <property type="project" value="UniProtKB-KW"/>
</dbReference>
<dbReference type="Pfam" id="PF00583">
    <property type="entry name" value="Acetyltransf_1"/>
    <property type="match status" value="1"/>
</dbReference>
<accession>A0A7W9WXS3</accession>
<dbReference type="InterPro" id="IPR032875">
    <property type="entry name" value="Succ_CoA_lig_flav_dom"/>
</dbReference>
<organism evidence="8 9">
    <name type="scientific">Massilia aurea</name>
    <dbReference type="NCBI Taxonomy" id="373040"/>
    <lineage>
        <taxon>Bacteria</taxon>
        <taxon>Pseudomonadati</taxon>
        <taxon>Pseudomonadota</taxon>
        <taxon>Betaproteobacteria</taxon>
        <taxon>Burkholderiales</taxon>
        <taxon>Oxalobacteraceae</taxon>
        <taxon>Telluria group</taxon>
        <taxon>Massilia</taxon>
    </lineage>
</organism>
<protein>
    <submittedName>
        <fullName evidence="8">Acetyltransferase</fullName>
    </submittedName>
</protein>
<dbReference type="Pfam" id="PF13607">
    <property type="entry name" value="Succ_CoA_lig"/>
    <property type="match status" value="1"/>
</dbReference>
<evidence type="ECO:0000313" key="8">
    <source>
        <dbReference type="EMBL" id="MBB6132769.1"/>
    </source>
</evidence>
<comment type="similarity">
    <text evidence="4">In the N-terminal section; belongs to the acetate CoA ligase alpha subunit family.</text>
</comment>
<proteinExistence type="inferred from homology"/>
<dbReference type="EMBL" id="JACHBX010000001">
    <property type="protein sequence ID" value="MBB6132769.1"/>
    <property type="molecule type" value="Genomic_DNA"/>
</dbReference>
<evidence type="ECO:0000256" key="1">
    <source>
        <dbReference type="ARBA" id="ARBA00022598"/>
    </source>
</evidence>
<dbReference type="InterPro" id="IPR036291">
    <property type="entry name" value="NAD(P)-bd_dom_sf"/>
</dbReference>
<evidence type="ECO:0000256" key="4">
    <source>
        <dbReference type="ARBA" id="ARBA00060888"/>
    </source>
</evidence>
<dbReference type="PANTHER" id="PTHR43334">
    <property type="entry name" value="ACETATE--COA LIGASE [ADP-FORMING]"/>
    <property type="match status" value="1"/>
</dbReference>
<dbReference type="PROSITE" id="PS50975">
    <property type="entry name" value="ATP_GRASP"/>
    <property type="match status" value="1"/>
</dbReference>
<dbReference type="Proteomes" id="UP000540787">
    <property type="component" value="Unassembled WGS sequence"/>
</dbReference>
<dbReference type="InterPro" id="IPR000182">
    <property type="entry name" value="GNAT_dom"/>
</dbReference>
<reference evidence="8 9" key="1">
    <citation type="submission" date="2020-08" db="EMBL/GenBank/DDBJ databases">
        <title>The Agave Microbiome: Exploring the role of microbial communities in plant adaptations to desert environments.</title>
        <authorList>
            <person name="Partida-Martinez L.P."/>
        </authorList>
    </citation>
    <scope>NUCLEOTIDE SEQUENCE [LARGE SCALE GENOMIC DNA]</scope>
    <source>
        <strain evidence="8 9">AT3.2</strain>
    </source>
</reference>
<dbReference type="InterPro" id="IPR003781">
    <property type="entry name" value="CoA-bd"/>
</dbReference>
<name>A0A7W9WXS3_9BURK</name>
<dbReference type="SUPFAM" id="SSF55729">
    <property type="entry name" value="Acyl-CoA N-acyltransferases (Nat)"/>
    <property type="match status" value="1"/>
</dbReference>
<dbReference type="GO" id="GO:0046872">
    <property type="term" value="F:metal ion binding"/>
    <property type="evidence" value="ECO:0007669"/>
    <property type="project" value="InterPro"/>
</dbReference>
<evidence type="ECO:0000256" key="5">
    <source>
        <dbReference type="PROSITE-ProRule" id="PRU00409"/>
    </source>
</evidence>
<dbReference type="Pfam" id="PF13380">
    <property type="entry name" value="CoA_binding_2"/>
    <property type="match status" value="1"/>
</dbReference>
<dbReference type="Pfam" id="PF13549">
    <property type="entry name" value="ATP-grasp_5"/>
    <property type="match status" value="1"/>
</dbReference>
<dbReference type="SMART" id="SM00881">
    <property type="entry name" value="CoA_binding"/>
    <property type="match status" value="1"/>
</dbReference>
<comment type="caution">
    <text evidence="8">The sequence shown here is derived from an EMBL/GenBank/DDBJ whole genome shotgun (WGS) entry which is preliminary data.</text>
</comment>
<feature type="domain" description="N-acetyltransferase" evidence="7">
    <location>
        <begin position="745"/>
        <end position="901"/>
    </location>
</feature>
<sequence>MSVRNLQHLFAPRSVALIGASARPGSMGATLLANLQGGGFKGKLFAVNPKYKQLGDLPCYASVADLPEAPDLAVICTPAATVPQLVRQLGERGTRAAVVLTSGLARGRDARGRSLRQATLDAAHPYLLRLLGANSAGLLVPGLGLNASVAHSGALPGRIAFVSQSGSLMTGVLDWARTRGIGFSHFISLGDSADVDLGDVLDHLASDGNAGAILLYVDQLRYARKFMSAARAAARSKPVIVLKSRSDTDGARPAASESGALATEDDVFDAAIRRAGMLRVHTTEQLFAAVETLAYARVLHGERLAIVSNGLGPGVLARDALRYGGGVAATLSPESVTRLDAVLPAGWNGAQPGNPVRASPVNLLGGAPPERYAAALDVLLADPQVDAVLIVHSPTATVDSRDVANAIAPLARAASRPILSCWLGGASVVAARAIAAEARMPTYRTPEDGVNGFLQLVNYRRNQNLLMEVPPSMAGHMAPDRSAARALVREAIAAKRLLLSDPETKAILRAYGLALVETRAAVDADAAVAAARAIGFPVAVKILTPDVMHKSDVGGVTLDLDSEDAVRAAAVRMRARLGELFPQARFDGFSVQAMCRRTHGHELIVGAALDPVFGPVLVFGQGGVAVEVLDDYSVGLPPLNLVLARDLVDRTRVARLLAGYRNRPAANLDAVLAVLIQVSRLISDIPEIVELDINPLVVDSRGAIVLDARMRLALADRSGSTLDRLAIRPYPRELEETIEWQGAPLLLRPIRPEDGPAHLAFFDALTPDDVRYRMFVRIRELQPSQLARFTQIDYDREMAFIATRKNADGVFETLAVARVVADPDNTSAEFAVTVRSDLKGMGLGRIMMEKLIRYCRARGTGEIVGEALPQNSRIVAMVKKLGFDVTIDREDGTRNMRLALR</sequence>
<dbReference type="SUPFAM" id="SSF51735">
    <property type="entry name" value="NAD(P)-binding Rossmann-fold domains"/>
    <property type="match status" value="1"/>
</dbReference>
<dbReference type="Gene3D" id="3.40.50.720">
    <property type="entry name" value="NAD(P)-binding Rossmann-like Domain"/>
    <property type="match status" value="1"/>
</dbReference>
<evidence type="ECO:0000259" key="6">
    <source>
        <dbReference type="PROSITE" id="PS50975"/>
    </source>
</evidence>
<dbReference type="GO" id="GO:0016747">
    <property type="term" value="F:acyltransferase activity, transferring groups other than amino-acyl groups"/>
    <property type="evidence" value="ECO:0007669"/>
    <property type="project" value="InterPro"/>
</dbReference>
<dbReference type="InterPro" id="IPR011761">
    <property type="entry name" value="ATP-grasp"/>
</dbReference>
<dbReference type="PROSITE" id="PS51186">
    <property type="entry name" value="GNAT"/>
    <property type="match status" value="1"/>
</dbReference>
<keyword evidence="9" id="KW-1185">Reference proteome</keyword>
<keyword evidence="2 5" id="KW-0547">Nucleotide-binding</keyword>